<comment type="similarity">
    <text evidence="1">Belongs to the peptidase A31 family.</text>
</comment>
<keyword evidence="6" id="KW-1185">Reference proteome</keyword>
<dbReference type="NCBIfam" id="TIGR00072">
    <property type="entry name" value="hydrog_prot"/>
    <property type="match status" value="1"/>
</dbReference>
<protein>
    <submittedName>
        <fullName evidence="5">Hydrogenase maturation protease</fullName>
    </submittedName>
</protein>
<name>A0ABW4MMS8_9BACI</name>
<dbReference type="EMBL" id="JBHUEK010000018">
    <property type="protein sequence ID" value="MFD1779327.1"/>
    <property type="molecule type" value="Genomic_DNA"/>
</dbReference>
<evidence type="ECO:0000256" key="4">
    <source>
        <dbReference type="ARBA" id="ARBA00022801"/>
    </source>
</evidence>
<dbReference type="SUPFAM" id="SSF53163">
    <property type="entry name" value="HybD-like"/>
    <property type="match status" value="1"/>
</dbReference>
<organism evidence="5 6">
    <name type="scientific">Fredinandcohnia salidurans</name>
    <dbReference type="NCBI Taxonomy" id="2595041"/>
    <lineage>
        <taxon>Bacteria</taxon>
        <taxon>Bacillati</taxon>
        <taxon>Bacillota</taxon>
        <taxon>Bacilli</taxon>
        <taxon>Bacillales</taxon>
        <taxon>Bacillaceae</taxon>
        <taxon>Fredinandcohnia</taxon>
    </lineage>
</organism>
<evidence type="ECO:0000313" key="5">
    <source>
        <dbReference type="EMBL" id="MFD1779327.1"/>
    </source>
</evidence>
<dbReference type="GO" id="GO:0006508">
    <property type="term" value="P:proteolysis"/>
    <property type="evidence" value="ECO:0007669"/>
    <property type="project" value="UniProtKB-KW"/>
</dbReference>
<reference evidence="6" key="1">
    <citation type="journal article" date="2019" name="Int. J. Syst. Evol. Microbiol.">
        <title>The Global Catalogue of Microorganisms (GCM) 10K type strain sequencing project: providing services to taxonomists for standard genome sequencing and annotation.</title>
        <authorList>
            <consortium name="The Broad Institute Genomics Platform"/>
            <consortium name="The Broad Institute Genome Sequencing Center for Infectious Disease"/>
            <person name="Wu L."/>
            <person name="Ma J."/>
        </authorList>
    </citation>
    <scope>NUCLEOTIDE SEQUENCE [LARGE SCALE GENOMIC DNA]</scope>
    <source>
        <strain evidence="6">CCUG 15531</strain>
    </source>
</reference>
<accession>A0ABW4MMS8</accession>
<keyword evidence="3" id="KW-0064">Aspartyl protease</keyword>
<dbReference type="GO" id="GO:0008233">
    <property type="term" value="F:peptidase activity"/>
    <property type="evidence" value="ECO:0007669"/>
    <property type="project" value="UniProtKB-KW"/>
</dbReference>
<evidence type="ECO:0000256" key="2">
    <source>
        <dbReference type="ARBA" id="ARBA00022670"/>
    </source>
</evidence>
<evidence type="ECO:0000256" key="3">
    <source>
        <dbReference type="ARBA" id="ARBA00022750"/>
    </source>
</evidence>
<dbReference type="CDD" id="cd00518">
    <property type="entry name" value="H2MP"/>
    <property type="match status" value="1"/>
</dbReference>
<dbReference type="PRINTS" id="PR00446">
    <property type="entry name" value="HYDRGNUPTAKE"/>
</dbReference>
<gene>
    <name evidence="5" type="ORF">ACFSFW_11665</name>
</gene>
<dbReference type="PANTHER" id="PTHR30302">
    <property type="entry name" value="HYDROGENASE 1 MATURATION PROTEASE"/>
    <property type="match status" value="1"/>
</dbReference>
<dbReference type="InterPro" id="IPR000671">
    <property type="entry name" value="Peptidase_A31"/>
</dbReference>
<comment type="caution">
    <text evidence="5">The sequence shown here is derived from an EMBL/GenBank/DDBJ whole genome shotgun (WGS) entry which is preliminary data.</text>
</comment>
<dbReference type="Proteomes" id="UP001597227">
    <property type="component" value="Unassembled WGS sequence"/>
</dbReference>
<proteinExistence type="inferred from homology"/>
<dbReference type="Gene3D" id="3.40.50.1450">
    <property type="entry name" value="HybD-like"/>
    <property type="match status" value="1"/>
</dbReference>
<dbReference type="Pfam" id="PF01750">
    <property type="entry name" value="HycI"/>
    <property type="match status" value="1"/>
</dbReference>
<evidence type="ECO:0000313" key="6">
    <source>
        <dbReference type="Proteomes" id="UP001597227"/>
    </source>
</evidence>
<keyword evidence="4" id="KW-0378">Hydrolase</keyword>
<dbReference type="InterPro" id="IPR023430">
    <property type="entry name" value="Pept_HybD-like_dom_sf"/>
</dbReference>
<evidence type="ECO:0000256" key="1">
    <source>
        <dbReference type="ARBA" id="ARBA00006814"/>
    </source>
</evidence>
<dbReference type="RefSeq" id="WP_388038370.1">
    <property type="nucleotide sequence ID" value="NZ_JBHUEK010000018.1"/>
</dbReference>
<keyword evidence="2 5" id="KW-0645">Protease</keyword>
<dbReference type="PANTHER" id="PTHR30302:SF1">
    <property type="entry name" value="HYDROGENASE 2 MATURATION PROTEASE"/>
    <property type="match status" value="1"/>
</dbReference>
<sequence length="143" mass="16031">MENIIVLGIGNRLMMDDGIGIYLTEELSKQNPTSHVSFLIGESDIDYSLDLIMKATFVIIVDAVYSGKKPGAVTVFPLANLHEYQTLDISAHNFHLFQALYQQKSSIKGYLIGVEPDEVKFHIGLSQTLSEKWITILHDVSNY</sequence>